<dbReference type="GO" id="GO:0009897">
    <property type="term" value="C:external side of plasma membrane"/>
    <property type="evidence" value="ECO:0007669"/>
    <property type="project" value="TreeGrafter"/>
</dbReference>
<dbReference type="Proteomes" id="UP000265040">
    <property type="component" value="Chromosome 18"/>
</dbReference>
<keyword evidence="6" id="KW-0393">Immunoglobulin domain</keyword>
<keyword evidence="4" id="KW-1015">Disulfide bond</keyword>
<evidence type="ECO:0000256" key="5">
    <source>
        <dbReference type="ARBA" id="ARBA00023180"/>
    </source>
</evidence>
<evidence type="ECO:0000313" key="10">
    <source>
        <dbReference type="Proteomes" id="UP000265040"/>
    </source>
</evidence>
<feature type="domain" description="Ig-like" evidence="8">
    <location>
        <begin position="16"/>
        <end position="127"/>
    </location>
</feature>
<dbReference type="InterPro" id="IPR007110">
    <property type="entry name" value="Ig-like_dom"/>
</dbReference>
<evidence type="ECO:0000256" key="3">
    <source>
        <dbReference type="ARBA" id="ARBA00023136"/>
    </source>
</evidence>
<keyword evidence="3" id="KW-0472">Membrane</keyword>
<dbReference type="InterPro" id="IPR003599">
    <property type="entry name" value="Ig_sub"/>
</dbReference>
<dbReference type="SUPFAM" id="SSF48726">
    <property type="entry name" value="Immunoglobulin"/>
    <property type="match status" value="1"/>
</dbReference>
<feature type="chain" id="PRO_5031035810" description="Ig-like domain-containing protein" evidence="7">
    <location>
        <begin position="22"/>
        <end position="209"/>
    </location>
</feature>
<dbReference type="GO" id="GO:0050863">
    <property type="term" value="P:regulation of T cell activation"/>
    <property type="evidence" value="ECO:0007669"/>
    <property type="project" value="UniProtKB-ARBA"/>
</dbReference>
<dbReference type="GO" id="GO:1903037">
    <property type="term" value="P:regulation of leukocyte cell-cell adhesion"/>
    <property type="evidence" value="ECO:0007669"/>
    <property type="project" value="UniProtKB-ARBA"/>
</dbReference>
<comment type="subcellular location">
    <subcellularLocation>
        <location evidence="1">Membrane</location>
    </subcellularLocation>
</comment>
<reference evidence="9" key="3">
    <citation type="submission" date="2025-09" db="UniProtKB">
        <authorList>
            <consortium name="Ensembl"/>
        </authorList>
    </citation>
    <scope>IDENTIFICATION</scope>
</reference>
<feature type="signal peptide" evidence="7">
    <location>
        <begin position="1"/>
        <end position="21"/>
    </location>
</feature>
<dbReference type="PANTHER" id="PTHR24100:SF151">
    <property type="entry name" value="ICOS LIGAND"/>
    <property type="match status" value="1"/>
</dbReference>
<dbReference type="InterPro" id="IPR013783">
    <property type="entry name" value="Ig-like_fold"/>
</dbReference>
<dbReference type="Ensembl" id="ENSATET00000064945.1">
    <property type="protein sequence ID" value="ENSATEP00000042265.1"/>
    <property type="gene ID" value="ENSATEG00000025383.1"/>
</dbReference>
<evidence type="ECO:0000259" key="8">
    <source>
        <dbReference type="PROSITE" id="PS50835"/>
    </source>
</evidence>
<reference evidence="9" key="1">
    <citation type="submission" date="2021-04" db="EMBL/GenBank/DDBJ databases">
        <authorList>
            <consortium name="Wellcome Sanger Institute Data Sharing"/>
        </authorList>
    </citation>
    <scope>NUCLEOTIDE SEQUENCE [LARGE SCALE GENOMIC DNA]</scope>
</reference>
<keyword evidence="10" id="KW-1185">Reference proteome</keyword>
<organism evidence="9 10">
    <name type="scientific">Anabas testudineus</name>
    <name type="common">Climbing perch</name>
    <name type="synonym">Anthias testudineus</name>
    <dbReference type="NCBI Taxonomy" id="64144"/>
    <lineage>
        <taxon>Eukaryota</taxon>
        <taxon>Metazoa</taxon>
        <taxon>Chordata</taxon>
        <taxon>Craniata</taxon>
        <taxon>Vertebrata</taxon>
        <taxon>Euteleostomi</taxon>
        <taxon>Actinopterygii</taxon>
        <taxon>Neopterygii</taxon>
        <taxon>Teleostei</taxon>
        <taxon>Neoteleostei</taxon>
        <taxon>Acanthomorphata</taxon>
        <taxon>Anabantaria</taxon>
        <taxon>Anabantiformes</taxon>
        <taxon>Anabantoidei</taxon>
        <taxon>Anabantidae</taxon>
        <taxon>Anabas</taxon>
    </lineage>
</organism>
<dbReference type="PANTHER" id="PTHR24100">
    <property type="entry name" value="BUTYROPHILIN"/>
    <property type="match status" value="1"/>
</dbReference>
<keyword evidence="2 7" id="KW-0732">Signal</keyword>
<dbReference type="AlphaFoldDB" id="A0A7N6F8B3"/>
<dbReference type="Gene3D" id="2.60.40.10">
    <property type="entry name" value="Immunoglobulins"/>
    <property type="match status" value="2"/>
</dbReference>
<dbReference type="Pfam" id="PF07686">
    <property type="entry name" value="V-set"/>
    <property type="match status" value="1"/>
</dbReference>
<dbReference type="GO" id="GO:0050852">
    <property type="term" value="P:T cell receptor signaling pathway"/>
    <property type="evidence" value="ECO:0007669"/>
    <property type="project" value="TreeGrafter"/>
</dbReference>
<dbReference type="InterPro" id="IPR050504">
    <property type="entry name" value="IgSF_BTN/MOG"/>
</dbReference>
<dbReference type="InterPro" id="IPR013106">
    <property type="entry name" value="Ig_V-set"/>
</dbReference>
<keyword evidence="5" id="KW-0325">Glycoprotein</keyword>
<dbReference type="SMART" id="SM00409">
    <property type="entry name" value="IG"/>
    <property type="match status" value="1"/>
</dbReference>
<evidence type="ECO:0000256" key="4">
    <source>
        <dbReference type="ARBA" id="ARBA00023157"/>
    </source>
</evidence>
<reference evidence="9" key="2">
    <citation type="submission" date="2025-08" db="UniProtKB">
        <authorList>
            <consortium name="Ensembl"/>
        </authorList>
    </citation>
    <scope>IDENTIFICATION</scope>
</reference>
<accession>A0A7N6F8B3</accession>
<evidence type="ECO:0000256" key="2">
    <source>
        <dbReference type="ARBA" id="ARBA00022729"/>
    </source>
</evidence>
<dbReference type="GeneTree" id="ENSGT01050000244843"/>
<protein>
    <recommendedName>
        <fullName evidence="8">Ig-like domain-containing protein</fullName>
    </recommendedName>
</protein>
<dbReference type="PROSITE" id="PS50835">
    <property type="entry name" value="IG_LIKE"/>
    <property type="match status" value="1"/>
</dbReference>
<name>A0A7N6F8B3_ANATE</name>
<dbReference type="GO" id="GO:0005102">
    <property type="term" value="F:signaling receptor binding"/>
    <property type="evidence" value="ECO:0007669"/>
    <property type="project" value="TreeGrafter"/>
</dbReference>
<dbReference type="InParanoid" id="A0A7N6F8B3"/>
<proteinExistence type="predicted"/>
<dbReference type="InterPro" id="IPR036179">
    <property type="entry name" value="Ig-like_dom_sf"/>
</dbReference>
<dbReference type="OrthoDB" id="10055806at2759"/>
<dbReference type="GO" id="GO:0001817">
    <property type="term" value="P:regulation of cytokine production"/>
    <property type="evidence" value="ECO:0007669"/>
    <property type="project" value="TreeGrafter"/>
</dbReference>
<dbReference type="FunFam" id="2.60.40.10:FF:000142">
    <property type="entry name" value="V-set domain-containing T-cell activation inhibitor 1"/>
    <property type="match status" value="1"/>
</dbReference>
<evidence type="ECO:0000256" key="1">
    <source>
        <dbReference type="ARBA" id="ARBA00004370"/>
    </source>
</evidence>
<evidence type="ECO:0000313" key="9">
    <source>
        <dbReference type="Ensembl" id="ENSATEP00000042265.1"/>
    </source>
</evidence>
<evidence type="ECO:0000256" key="7">
    <source>
        <dbReference type="SAM" id="SignalP"/>
    </source>
</evidence>
<sequence length="209" mass="23932">MDLSAVMWFILLTGQSQLICSSESVAAQAGEDVILPCRLYPPIRASSRTVEWTRPGLDPEYIHVHQDGRLVYQSQNPLYSYRTTLFVDQLVNGNVSLKIFNVKMSDGTYKCLVPQLDAKSFIDLAISKRPITVRGPDDLYTVSSRLTVEKIDNITCRVQQSNINQTRETHIYVTGSVFPIFLYYHCFIFKTFRSSLYKPCECSVFCDFR</sequence>
<evidence type="ECO:0000256" key="6">
    <source>
        <dbReference type="ARBA" id="ARBA00023319"/>
    </source>
</evidence>